<dbReference type="CDD" id="cd08185">
    <property type="entry name" value="Fe-ADH-like"/>
    <property type="match status" value="1"/>
</dbReference>
<evidence type="ECO:0000313" key="7">
    <source>
        <dbReference type="Proteomes" id="UP000243745"/>
    </source>
</evidence>
<reference evidence="6 7" key="1">
    <citation type="submission" date="2016-10" db="EMBL/GenBank/DDBJ databases">
        <authorList>
            <person name="Varghese N."/>
            <person name="Submissions S."/>
        </authorList>
    </citation>
    <scope>NUCLEOTIDE SEQUENCE [LARGE SCALE GENOMIC DNA]</scope>
    <source>
        <strain evidence="6 7">DSM 1361</strain>
    </source>
</reference>
<dbReference type="EMBL" id="FOXF01000002">
    <property type="protein sequence ID" value="SFP02007.1"/>
    <property type="molecule type" value="Genomic_DNA"/>
</dbReference>
<evidence type="ECO:0000313" key="6">
    <source>
        <dbReference type="EMBL" id="SFP02007.1"/>
    </source>
</evidence>
<dbReference type="InterPro" id="IPR001670">
    <property type="entry name" value="ADH_Fe/GldA"/>
</dbReference>
<dbReference type="AlphaFoldDB" id="A0A662ZEA2"/>
<dbReference type="RefSeq" id="WP_093140116.1">
    <property type="nucleotide sequence ID" value="NZ_FOXF01000002.1"/>
</dbReference>
<dbReference type="GO" id="GO:0004022">
    <property type="term" value="F:alcohol dehydrogenase (NAD+) activity"/>
    <property type="evidence" value="ECO:0007669"/>
    <property type="project" value="TreeGrafter"/>
</dbReference>
<evidence type="ECO:0000256" key="1">
    <source>
        <dbReference type="ARBA" id="ARBA00001962"/>
    </source>
</evidence>
<name>A0A662ZEA2_9GAMM</name>
<accession>A0A662ZEA2</accession>
<comment type="similarity">
    <text evidence="2">Belongs to the iron-containing alcohol dehydrogenase family.</text>
</comment>
<evidence type="ECO:0000256" key="2">
    <source>
        <dbReference type="ARBA" id="ARBA00007358"/>
    </source>
</evidence>
<dbReference type="InterPro" id="IPR056798">
    <property type="entry name" value="ADH_Fe_C"/>
</dbReference>
<feature type="domain" description="Alcohol dehydrogenase iron-type/glycerol dehydrogenase GldA" evidence="4">
    <location>
        <begin position="9"/>
        <end position="184"/>
    </location>
</feature>
<evidence type="ECO:0000259" key="4">
    <source>
        <dbReference type="Pfam" id="PF00465"/>
    </source>
</evidence>
<sequence length="392" mass="42587">MTSYNFFCPTRVIFGCGALNRMHEHKLPGKKALLVISNGKSTIVSGSLDRTREQLRLAGCEAVVFNGIGANPLKEMVEDGARAAKSNGCDFVVALGGGSVMDAAKNIAMLATQPSEDLWDYAFGETGKGLPLVNEPLPWVAITTSAGTGSEVDEAGVITKTDTHEKIGVGGYDSMFATLAIVDPELMVTVPPKFTAYQGFDALCHSLEGYISCRHSLMSDMVERSAIEKIGKYLARAVKDGNDIEAREAVAFANTMSGYSMLCVACSSEHSMEHAMSAYHPELPHGAGLIMLSKAYFQFWIDKHVCDERFIDMARFLGMNDADKPQDFITALVKLQEECGVADLKMSDFGIRKEECMTLAKNARATMGVLFAFDPAETTDEEIAGIFEKAYR</sequence>
<dbReference type="InterPro" id="IPR039697">
    <property type="entry name" value="Alcohol_dehydrogenase_Fe"/>
</dbReference>
<keyword evidence="3" id="KW-0560">Oxidoreductase</keyword>
<comment type="cofactor">
    <cofactor evidence="1">
        <name>Fe cation</name>
        <dbReference type="ChEBI" id="CHEBI:24875"/>
    </cofactor>
</comment>
<dbReference type="FunFam" id="3.40.50.1970:FF:000003">
    <property type="entry name" value="Alcohol dehydrogenase, iron-containing"/>
    <property type="match status" value="1"/>
</dbReference>
<protein>
    <submittedName>
        <fullName evidence="6">Alcohol dehydrogenase</fullName>
    </submittedName>
</protein>
<feature type="domain" description="Fe-containing alcohol dehydrogenase-like C-terminal" evidence="5">
    <location>
        <begin position="195"/>
        <end position="391"/>
    </location>
</feature>
<evidence type="ECO:0000259" key="5">
    <source>
        <dbReference type="Pfam" id="PF25137"/>
    </source>
</evidence>
<keyword evidence="7" id="KW-1185">Reference proteome</keyword>
<proteinExistence type="inferred from homology"/>
<dbReference type="PANTHER" id="PTHR11496">
    <property type="entry name" value="ALCOHOL DEHYDROGENASE"/>
    <property type="match status" value="1"/>
</dbReference>
<dbReference type="Pfam" id="PF25137">
    <property type="entry name" value="ADH_Fe_C"/>
    <property type="match status" value="1"/>
</dbReference>
<dbReference type="Gene3D" id="3.40.50.1970">
    <property type="match status" value="1"/>
</dbReference>
<evidence type="ECO:0000256" key="3">
    <source>
        <dbReference type="ARBA" id="ARBA00023002"/>
    </source>
</evidence>
<dbReference type="PANTHER" id="PTHR11496:SF104">
    <property type="entry name" value="3-DEOXY-ALPHA-D-MANNO-OCTULOSONATE 8-OXIDASE"/>
    <property type="match status" value="1"/>
</dbReference>
<dbReference type="Gene3D" id="1.20.1090.10">
    <property type="entry name" value="Dehydroquinate synthase-like - alpha domain"/>
    <property type="match status" value="1"/>
</dbReference>
<dbReference type="Proteomes" id="UP000243745">
    <property type="component" value="Unassembled WGS sequence"/>
</dbReference>
<dbReference type="SUPFAM" id="SSF56796">
    <property type="entry name" value="Dehydroquinate synthase-like"/>
    <property type="match status" value="1"/>
</dbReference>
<dbReference type="OrthoDB" id="9815791at2"/>
<organism evidence="6 7">
    <name type="scientific">Ruminobacter amylophilus</name>
    <dbReference type="NCBI Taxonomy" id="867"/>
    <lineage>
        <taxon>Bacteria</taxon>
        <taxon>Pseudomonadati</taxon>
        <taxon>Pseudomonadota</taxon>
        <taxon>Gammaproteobacteria</taxon>
        <taxon>Aeromonadales</taxon>
        <taxon>Succinivibrionaceae</taxon>
        <taxon>Ruminobacter</taxon>
    </lineage>
</organism>
<dbReference type="Pfam" id="PF00465">
    <property type="entry name" value="Fe-ADH"/>
    <property type="match status" value="1"/>
</dbReference>
<dbReference type="GO" id="GO:0046872">
    <property type="term" value="F:metal ion binding"/>
    <property type="evidence" value="ECO:0007669"/>
    <property type="project" value="InterPro"/>
</dbReference>
<gene>
    <name evidence="6" type="ORF">SAMN02910344_00220</name>
</gene>